<evidence type="ECO:0000256" key="1">
    <source>
        <dbReference type="ARBA" id="ARBA00022801"/>
    </source>
</evidence>
<dbReference type="AlphaFoldDB" id="A0A6S6VTD2"/>
<dbReference type="SUPFAM" id="SSF53474">
    <property type="entry name" value="alpha/beta-Hydrolases"/>
    <property type="match status" value="1"/>
</dbReference>
<sequence>MAPLDDTTPATRFDSFNIYRVPYKKIGEHEIEAGILVPKDLKAGKHPALIKFHGGGLIMGDCLYPDWTSAFFVPLIHRTSSIVVLPNYRFLPEHNGKDILSDLSDFWSWFHAGSVDKFLNNQPATPEGGVSLDHDRVLVSGDSAGGYMALMSGLMQPKGCIKAILVEYPMTNYLRYELGPTFFGMPSPPASVLTDHVKTMVPGVVVSSAVPPARMGLGYAMAAYGHFLEYFGEDEKMWPIGLVEEKTWLPPTWILHGGADTVVNVEDSRAFVEKCKKLQGVEVKLTVREGMEHGFDGAMKEDEEPWLKAGVAWVEEKWLS</sequence>
<dbReference type="InterPro" id="IPR029058">
    <property type="entry name" value="AB_hydrolase_fold"/>
</dbReference>
<protein>
    <submittedName>
        <fullName evidence="3">Abhydrolase 3 multi-domain protein</fullName>
    </submittedName>
</protein>
<evidence type="ECO:0000259" key="2">
    <source>
        <dbReference type="Pfam" id="PF07859"/>
    </source>
</evidence>
<dbReference type="Proteomes" id="UP000472372">
    <property type="component" value="Chromosome 2"/>
</dbReference>
<evidence type="ECO:0000313" key="3">
    <source>
        <dbReference type="EMBL" id="CAE7015863.1"/>
    </source>
</evidence>
<organism evidence="3 4">
    <name type="scientific">Pyrenophora teres f. teres</name>
    <dbReference type="NCBI Taxonomy" id="97479"/>
    <lineage>
        <taxon>Eukaryota</taxon>
        <taxon>Fungi</taxon>
        <taxon>Dikarya</taxon>
        <taxon>Ascomycota</taxon>
        <taxon>Pezizomycotina</taxon>
        <taxon>Dothideomycetes</taxon>
        <taxon>Pleosporomycetidae</taxon>
        <taxon>Pleosporales</taxon>
        <taxon>Pleosporineae</taxon>
        <taxon>Pleosporaceae</taxon>
        <taxon>Pyrenophora</taxon>
    </lineage>
</organism>
<name>A0A6S6VTD2_9PLEO</name>
<evidence type="ECO:0000313" key="4">
    <source>
        <dbReference type="Proteomes" id="UP000472372"/>
    </source>
</evidence>
<proteinExistence type="predicted"/>
<dbReference type="GO" id="GO:0016787">
    <property type="term" value="F:hydrolase activity"/>
    <property type="evidence" value="ECO:0007669"/>
    <property type="project" value="UniProtKB-KW"/>
</dbReference>
<dbReference type="Gene3D" id="3.40.50.1820">
    <property type="entry name" value="alpha/beta hydrolase"/>
    <property type="match status" value="1"/>
</dbReference>
<dbReference type="PANTHER" id="PTHR48081">
    <property type="entry name" value="AB HYDROLASE SUPERFAMILY PROTEIN C4A8.06C"/>
    <property type="match status" value="1"/>
</dbReference>
<accession>A0A6S6VTD2</accession>
<dbReference type="Pfam" id="PF07859">
    <property type="entry name" value="Abhydrolase_3"/>
    <property type="match status" value="1"/>
</dbReference>
<reference evidence="3" key="1">
    <citation type="submission" date="2021-02" db="EMBL/GenBank/DDBJ databases">
        <authorList>
            <person name="Syme A R."/>
            <person name="Syme A R."/>
            <person name="Moolhuijzen P."/>
        </authorList>
    </citation>
    <scope>NUCLEOTIDE SEQUENCE</scope>
    <source>
        <strain evidence="3">W1-1</strain>
    </source>
</reference>
<dbReference type="InterPro" id="IPR050300">
    <property type="entry name" value="GDXG_lipolytic_enzyme"/>
</dbReference>
<feature type="domain" description="Alpha/beta hydrolase fold-3" evidence="2">
    <location>
        <begin position="50"/>
        <end position="173"/>
    </location>
</feature>
<dbReference type="PANTHER" id="PTHR48081:SF3">
    <property type="entry name" value="ALPHA_BETA HYDROLASE FOLD-3 DOMAIN-CONTAINING PROTEIN"/>
    <property type="match status" value="1"/>
</dbReference>
<dbReference type="InterPro" id="IPR013094">
    <property type="entry name" value="AB_hydrolase_3"/>
</dbReference>
<keyword evidence="1" id="KW-0378">Hydrolase</keyword>
<gene>
    <name evidence="3" type="ORF">PTTW11_02869</name>
</gene>
<dbReference type="EMBL" id="HG992978">
    <property type="protein sequence ID" value="CAE7015863.1"/>
    <property type="molecule type" value="Genomic_DNA"/>
</dbReference>